<comment type="caution">
    <text evidence="2">The sequence shown here is derived from an EMBL/GenBank/DDBJ whole genome shotgun (WGS) entry which is preliminary data.</text>
</comment>
<dbReference type="EMBL" id="BLXT01005251">
    <property type="protein sequence ID" value="GFO21093.1"/>
    <property type="molecule type" value="Genomic_DNA"/>
</dbReference>
<feature type="compositionally biased region" description="Basic and acidic residues" evidence="1">
    <location>
        <begin position="13"/>
        <end position="25"/>
    </location>
</feature>
<organism evidence="2 3">
    <name type="scientific">Plakobranchus ocellatus</name>
    <dbReference type="NCBI Taxonomy" id="259542"/>
    <lineage>
        <taxon>Eukaryota</taxon>
        <taxon>Metazoa</taxon>
        <taxon>Spiralia</taxon>
        <taxon>Lophotrochozoa</taxon>
        <taxon>Mollusca</taxon>
        <taxon>Gastropoda</taxon>
        <taxon>Heterobranchia</taxon>
        <taxon>Euthyneura</taxon>
        <taxon>Panpulmonata</taxon>
        <taxon>Sacoglossa</taxon>
        <taxon>Placobranchoidea</taxon>
        <taxon>Plakobranchidae</taxon>
        <taxon>Plakobranchus</taxon>
    </lineage>
</organism>
<gene>
    <name evidence="2" type="ORF">PoB_004759800</name>
</gene>
<evidence type="ECO:0000313" key="2">
    <source>
        <dbReference type="EMBL" id="GFO21093.1"/>
    </source>
</evidence>
<sequence>MVHGSARLATRLGGERRGEQTSRQEKRRAIIIISVRGSSTVKRRRGRDGILGSLGKRMYTCQSPGVNPGAFRNKLDT</sequence>
<accession>A0AAV4BPQ3</accession>
<name>A0AAV4BPQ3_9GAST</name>
<dbReference type="Proteomes" id="UP000735302">
    <property type="component" value="Unassembled WGS sequence"/>
</dbReference>
<protein>
    <submittedName>
        <fullName evidence="2">Uncharacterized protein</fullName>
    </submittedName>
</protein>
<dbReference type="AlphaFoldDB" id="A0AAV4BPQ3"/>
<keyword evidence="3" id="KW-1185">Reference proteome</keyword>
<evidence type="ECO:0000256" key="1">
    <source>
        <dbReference type="SAM" id="MobiDB-lite"/>
    </source>
</evidence>
<reference evidence="2 3" key="1">
    <citation type="journal article" date="2021" name="Elife">
        <title>Chloroplast acquisition without the gene transfer in kleptoplastic sea slugs, Plakobranchus ocellatus.</title>
        <authorList>
            <person name="Maeda T."/>
            <person name="Takahashi S."/>
            <person name="Yoshida T."/>
            <person name="Shimamura S."/>
            <person name="Takaki Y."/>
            <person name="Nagai Y."/>
            <person name="Toyoda A."/>
            <person name="Suzuki Y."/>
            <person name="Arimoto A."/>
            <person name="Ishii H."/>
            <person name="Satoh N."/>
            <person name="Nishiyama T."/>
            <person name="Hasebe M."/>
            <person name="Maruyama T."/>
            <person name="Minagawa J."/>
            <person name="Obokata J."/>
            <person name="Shigenobu S."/>
        </authorList>
    </citation>
    <scope>NUCLEOTIDE SEQUENCE [LARGE SCALE GENOMIC DNA]</scope>
</reference>
<feature type="region of interest" description="Disordered" evidence="1">
    <location>
        <begin position="1"/>
        <end position="25"/>
    </location>
</feature>
<evidence type="ECO:0000313" key="3">
    <source>
        <dbReference type="Proteomes" id="UP000735302"/>
    </source>
</evidence>
<proteinExistence type="predicted"/>